<dbReference type="OrthoDB" id="2755083at2759"/>
<reference evidence="1 2" key="1">
    <citation type="journal article" date="2015" name="Biotechnol. Biofuels">
        <title>Enhanced degradation of softwood versus hardwood by the white-rot fungus Pycnoporus coccineus.</title>
        <authorList>
            <person name="Couturier M."/>
            <person name="Navarro D."/>
            <person name="Chevret D."/>
            <person name="Henrissat B."/>
            <person name="Piumi F."/>
            <person name="Ruiz-Duenas F.J."/>
            <person name="Martinez A.T."/>
            <person name="Grigoriev I.V."/>
            <person name="Riley R."/>
            <person name="Lipzen A."/>
            <person name="Berrin J.G."/>
            <person name="Master E.R."/>
            <person name="Rosso M.N."/>
        </authorList>
    </citation>
    <scope>NUCLEOTIDE SEQUENCE [LARGE SCALE GENOMIC DNA]</scope>
    <source>
        <strain evidence="1 2">BRFM310</strain>
    </source>
</reference>
<dbReference type="Proteomes" id="UP000193067">
    <property type="component" value="Unassembled WGS sequence"/>
</dbReference>
<organism evidence="1 2">
    <name type="scientific">Trametes coccinea (strain BRFM310)</name>
    <name type="common">Pycnoporus coccineus</name>
    <dbReference type="NCBI Taxonomy" id="1353009"/>
    <lineage>
        <taxon>Eukaryota</taxon>
        <taxon>Fungi</taxon>
        <taxon>Dikarya</taxon>
        <taxon>Basidiomycota</taxon>
        <taxon>Agaricomycotina</taxon>
        <taxon>Agaricomycetes</taxon>
        <taxon>Polyporales</taxon>
        <taxon>Polyporaceae</taxon>
        <taxon>Trametes</taxon>
    </lineage>
</organism>
<keyword evidence="2" id="KW-1185">Reference proteome</keyword>
<gene>
    <name evidence="1" type="ORF">PYCCODRAFT_1471867</name>
</gene>
<accession>A0A1Y2IC44</accession>
<name>A0A1Y2IC44_TRAC3</name>
<sequence>MPSLTYLKRVQNILGVLAQDDQSSIVLADFVERVQDSMTLDLIPPRPRMVAHVNKVLKHERLARRIKIVQGADGRERLNFRNYNIVRLFHDDQEALKKLTVRQLRKETKTLNGILRGIREEIRRSHDRYSTLSAFEDIPHIISTVIERIDALNVQNTELTAMLAEERGMEHNILAEYPLYESDN</sequence>
<evidence type="ECO:0000313" key="2">
    <source>
        <dbReference type="Proteomes" id="UP000193067"/>
    </source>
</evidence>
<dbReference type="AlphaFoldDB" id="A0A1Y2IC44"/>
<dbReference type="EMBL" id="KZ084151">
    <property type="protein sequence ID" value="OSC97461.1"/>
    <property type="molecule type" value="Genomic_DNA"/>
</dbReference>
<protein>
    <submittedName>
        <fullName evidence="1">Uncharacterized protein</fullName>
    </submittedName>
</protein>
<evidence type="ECO:0000313" key="1">
    <source>
        <dbReference type="EMBL" id="OSC97461.1"/>
    </source>
</evidence>
<proteinExistence type="predicted"/>